<evidence type="ECO:0000256" key="1">
    <source>
        <dbReference type="SAM" id="MobiDB-lite"/>
    </source>
</evidence>
<protein>
    <submittedName>
        <fullName evidence="2">Uncharacterized protein</fullName>
    </submittedName>
</protein>
<organism evidence="2 3">
    <name type="scientific">Sistotremastrum suecicum HHB10207 ss-3</name>
    <dbReference type="NCBI Taxonomy" id="1314776"/>
    <lineage>
        <taxon>Eukaryota</taxon>
        <taxon>Fungi</taxon>
        <taxon>Dikarya</taxon>
        <taxon>Basidiomycota</taxon>
        <taxon>Agaricomycotina</taxon>
        <taxon>Agaricomycetes</taxon>
        <taxon>Sistotremastrales</taxon>
        <taxon>Sistotremastraceae</taxon>
        <taxon>Sistotremastrum</taxon>
    </lineage>
</organism>
<evidence type="ECO:0000313" key="2">
    <source>
        <dbReference type="EMBL" id="KZT41640.1"/>
    </source>
</evidence>
<dbReference type="Proteomes" id="UP000076798">
    <property type="component" value="Unassembled WGS sequence"/>
</dbReference>
<feature type="region of interest" description="Disordered" evidence="1">
    <location>
        <begin position="309"/>
        <end position="341"/>
    </location>
</feature>
<evidence type="ECO:0000313" key="3">
    <source>
        <dbReference type="Proteomes" id="UP000076798"/>
    </source>
</evidence>
<proteinExistence type="predicted"/>
<sequence length="341" mass="37230">MLTINALFECSSERTKRNPQAGFSTPLSCHPLRTRLSRSRTSRLTSAHLTSPFPSPPSIEFPSITRLMSFTNGALDSSPIALPKRPDVHPGPSMDRAGTPKIQRGLKRSASTASLLTPPRTVTHNRKSRRLEDGGRSEDDEMDDGEECEGGIAHGVVGQLNFGGEISSGKTLDVSLDDEENPFWSGSVSSTTTLAAPLTPPRSRRQQPLPPPLTVDASENPFLETPLNPLDDSSSESSRVPQAADDNIPIDANGERKYIYMVFKGRKILTLNPYYNYAPEVDTSKLPISHPDYAPSAILAPKVLFPKVKSASKSQTRKTPLVRTSARTRTRVETTDGNWSP</sequence>
<dbReference type="STRING" id="1314776.A0A166GFP0"/>
<keyword evidence="3" id="KW-1185">Reference proteome</keyword>
<dbReference type="EMBL" id="KV428020">
    <property type="protein sequence ID" value="KZT41640.1"/>
    <property type="molecule type" value="Genomic_DNA"/>
</dbReference>
<accession>A0A166GFP0</accession>
<name>A0A166GFP0_9AGAM</name>
<feature type="region of interest" description="Disordered" evidence="1">
    <location>
        <begin position="183"/>
        <end position="248"/>
    </location>
</feature>
<feature type="compositionally biased region" description="Polar residues" evidence="1">
    <location>
        <begin position="231"/>
        <end position="240"/>
    </location>
</feature>
<dbReference type="OrthoDB" id="3364608at2759"/>
<feature type="region of interest" description="Disordered" evidence="1">
    <location>
        <begin position="76"/>
        <end position="150"/>
    </location>
</feature>
<gene>
    <name evidence="2" type="ORF">SISSUDRAFT_1031162</name>
</gene>
<reference evidence="2 3" key="1">
    <citation type="journal article" date="2016" name="Mol. Biol. Evol.">
        <title>Comparative Genomics of Early-Diverging Mushroom-Forming Fungi Provides Insights into the Origins of Lignocellulose Decay Capabilities.</title>
        <authorList>
            <person name="Nagy L.G."/>
            <person name="Riley R."/>
            <person name="Tritt A."/>
            <person name="Adam C."/>
            <person name="Daum C."/>
            <person name="Floudas D."/>
            <person name="Sun H."/>
            <person name="Yadav J.S."/>
            <person name="Pangilinan J."/>
            <person name="Larsson K.H."/>
            <person name="Matsuura K."/>
            <person name="Barry K."/>
            <person name="Labutti K."/>
            <person name="Kuo R."/>
            <person name="Ohm R.A."/>
            <person name="Bhattacharya S.S."/>
            <person name="Shirouzu T."/>
            <person name="Yoshinaga Y."/>
            <person name="Martin F.M."/>
            <person name="Grigoriev I.V."/>
            <person name="Hibbett D.S."/>
        </authorList>
    </citation>
    <scope>NUCLEOTIDE SEQUENCE [LARGE SCALE GENOMIC DNA]</scope>
    <source>
        <strain evidence="2 3">HHB10207 ss-3</strain>
    </source>
</reference>
<dbReference type="AlphaFoldDB" id="A0A166GFP0"/>
<feature type="compositionally biased region" description="Acidic residues" evidence="1">
    <location>
        <begin position="138"/>
        <end position="149"/>
    </location>
</feature>